<evidence type="ECO:0000256" key="1">
    <source>
        <dbReference type="SAM" id="MobiDB-lite"/>
    </source>
</evidence>
<dbReference type="Pfam" id="PF12697">
    <property type="entry name" value="Abhydrolase_6"/>
    <property type="match status" value="1"/>
</dbReference>
<evidence type="ECO:0000313" key="3">
    <source>
        <dbReference type="EMBL" id="KLO13267.1"/>
    </source>
</evidence>
<feature type="compositionally biased region" description="Basic and acidic residues" evidence="1">
    <location>
        <begin position="238"/>
        <end position="252"/>
    </location>
</feature>
<sequence length="373" mass="42495">MPTAPIDDQGNVLFYEDTGAPQNSSNEPYTTMIIVHGTAFHSGQFLAISSLDVDKGVQIIVVFHPIIPFATRYNLRFILINRRDYPGSSPYSDEDLHNVGDTEDDKGYEAFFKARAFEFARFIEWIVEHEDIPKADWNGNAGGIFLMAWSAGNGYAVSTLSYVDLLTETTRSNIQPYLRGFIFFDAPRWIHGFPQPTGGTIDQIFRDESITAEQRARIFSKWVGGFYKHPTLTSHDVADLQKEPDPGSRRSTTEAMTSEELEKCTDYNAVLRSEMKARIGPMAGYVERIRRAVFDDRLAEYWPGCRIHVIWCENSPWPMAETAWTFERLKEACVKEGTKGRRLTVEMMPAANHFPHWEEPEKFVAFFAKAMAS</sequence>
<feature type="domain" description="AB hydrolase-1" evidence="2">
    <location>
        <begin position="33"/>
        <end position="365"/>
    </location>
</feature>
<accession>A0A0H2RNS3</accession>
<dbReference type="SUPFAM" id="SSF53474">
    <property type="entry name" value="alpha/beta-Hydrolases"/>
    <property type="match status" value="1"/>
</dbReference>
<dbReference type="InterPro" id="IPR000073">
    <property type="entry name" value="AB_hydrolase_1"/>
</dbReference>
<dbReference type="OrthoDB" id="5311491at2759"/>
<name>A0A0H2RNS3_9AGAM</name>
<protein>
    <recommendedName>
        <fullName evidence="2">AB hydrolase-1 domain-containing protein</fullName>
    </recommendedName>
</protein>
<keyword evidence="4" id="KW-1185">Reference proteome</keyword>
<evidence type="ECO:0000259" key="2">
    <source>
        <dbReference type="Pfam" id="PF12697"/>
    </source>
</evidence>
<dbReference type="EMBL" id="KQ085962">
    <property type="protein sequence ID" value="KLO13267.1"/>
    <property type="molecule type" value="Genomic_DNA"/>
</dbReference>
<proteinExistence type="predicted"/>
<dbReference type="AlphaFoldDB" id="A0A0H2RNS3"/>
<dbReference type="InParanoid" id="A0A0H2RNS3"/>
<feature type="region of interest" description="Disordered" evidence="1">
    <location>
        <begin position="238"/>
        <end position="258"/>
    </location>
</feature>
<organism evidence="3 4">
    <name type="scientific">Schizopora paradoxa</name>
    <dbReference type="NCBI Taxonomy" id="27342"/>
    <lineage>
        <taxon>Eukaryota</taxon>
        <taxon>Fungi</taxon>
        <taxon>Dikarya</taxon>
        <taxon>Basidiomycota</taxon>
        <taxon>Agaricomycotina</taxon>
        <taxon>Agaricomycetes</taxon>
        <taxon>Hymenochaetales</taxon>
        <taxon>Schizoporaceae</taxon>
        <taxon>Schizopora</taxon>
    </lineage>
</organism>
<evidence type="ECO:0000313" key="4">
    <source>
        <dbReference type="Proteomes" id="UP000053477"/>
    </source>
</evidence>
<gene>
    <name evidence="3" type="ORF">SCHPADRAFT_890146</name>
</gene>
<dbReference type="Proteomes" id="UP000053477">
    <property type="component" value="Unassembled WGS sequence"/>
</dbReference>
<dbReference type="InterPro" id="IPR029058">
    <property type="entry name" value="AB_hydrolase_fold"/>
</dbReference>
<dbReference type="Gene3D" id="3.40.50.1820">
    <property type="entry name" value="alpha/beta hydrolase"/>
    <property type="match status" value="1"/>
</dbReference>
<reference evidence="3 4" key="1">
    <citation type="submission" date="2015-04" db="EMBL/GenBank/DDBJ databases">
        <title>Complete genome sequence of Schizopora paradoxa KUC8140, a cosmopolitan wood degrader in East Asia.</title>
        <authorList>
            <consortium name="DOE Joint Genome Institute"/>
            <person name="Min B."/>
            <person name="Park H."/>
            <person name="Jang Y."/>
            <person name="Kim J.-J."/>
            <person name="Kim K.H."/>
            <person name="Pangilinan J."/>
            <person name="Lipzen A."/>
            <person name="Riley R."/>
            <person name="Grigoriev I.V."/>
            <person name="Spatafora J.W."/>
            <person name="Choi I.-G."/>
        </authorList>
    </citation>
    <scope>NUCLEOTIDE SEQUENCE [LARGE SCALE GENOMIC DNA]</scope>
    <source>
        <strain evidence="3 4">KUC8140</strain>
    </source>
</reference>